<name>A0A8S1HPQ4_9PELO</name>
<gene>
    <name evidence="2" type="ORF">CAUJ_LOCUS14522</name>
</gene>
<organism evidence="2 3">
    <name type="scientific">Caenorhabditis auriculariae</name>
    <dbReference type="NCBI Taxonomy" id="2777116"/>
    <lineage>
        <taxon>Eukaryota</taxon>
        <taxon>Metazoa</taxon>
        <taxon>Ecdysozoa</taxon>
        <taxon>Nematoda</taxon>
        <taxon>Chromadorea</taxon>
        <taxon>Rhabditida</taxon>
        <taxon>Rhabditina</taxon>
        <taxon>Rhabditomorpha</taxon>
        <taxon>Rhabditoidea</taxon>
        <taxon>Rhabditidae</taxon>
        <taxon>Peloderinae</taxon>
        <taxon>Caenorhabditis</taxon>
    </lineage>
</organism>
<dbReference type="OrthoDB" id="5869594at2759"/>
<evidence type="ECO:0000256" key="1">
    <source>
        <dbReference type="SAM" id="Phobius"/>
    </source>
</evidence>
<reference evidence="2" key="1">
    <citation type="submission" date="2020-10" db="EMBL/GenBank/DDBJ databases">
        <authorList>
            <person name="Kikuchi T."/>
        </authorList>
    </citation>
    <scope>NUCLEOTIDE SEQUENCE</scope>
    <source>
        <strain evidence="2">NKZ352</strain>
    </source>
</reference>
<keyword evidence="1" id="KW-0812">Transmembrane</keyword>
<evidence type="ECO:0000313" key="2">
    <source>
        <dbReference type="EMBL" id="CAD6198616.1"/>
    </source>
</evidence>
<dbReference type="AlphaFoldDB" id="A0A8S1HPQ4"/>
<sequence>MFFTLSYTAHTLLSISLHVTGVLAGLFIWYLFPQHPTRSIVKIPKEKVALLLETSESNDKIYTQQPSPMQFHTQKLIEVPVRHHG</sequence>
<keyword evidence="1" id="KW-0472">Membrane</keyword>
<evidence type="ECO:0000313" key="3">
    <source>
        <dbReference type="Proteomes" id="UP000835052"/>
    </source>
</evidence>
<dbReference type="Proteomes" id="UP000835052">
    <property type="component" value="Unassembled WGS sequence"/>
</dbReference>
<keyword evidence="1" id="KW-1133">Transmembrane helix</keyword>
<protein>
    <submittedName>
        <fullName evidence="2">Uncharacterized protein</fullName>
    </submittedName>
</protein>
<comment type="caution">
    <text evidence="2">The sequence shown here is derived from an EMBL/GenBank/DDBJ whole genome shotgun (WGS) entry which is preliminary data.</text>
</comment>
<accession>A0A8S1HPQ4</accession>
<proteinExistence type="predicted"/>
<dbReference type="EMBL" id="CAJGYM010000132">
    <property type="protein sequence ID" value="CAD6198616.1"/>
    <property type="molecule type" value="Genomic_DNA"/>
</dbReference>
<feature type="transmembrane region" description="Helical" evidence="1">
    <location>
        <begin position="12"/>
        <end position="32"/>
    </location>
</feature>
<keyword evidence="3" id="KW-1185">Reference proteome</keyword>